<dbReference type="SUPFAM" id="SSF51445">
    <property type="entry name" value="(Trans)glycosidases"/>
    <property type="match status" value="1"/>
</dbReference>
<sequence>MALAGCAAAPRFELPDSPVQGMYRSGVPHTDREGRRMMAFEAGRSFLPIGIYHGLQGDHFGRRYDPADLAAAGFNTAHLWQVQDIPAAVSAAQRSGLQVILPAATEVELDTVAGNPAILAWLGEDEPSQYVPAAKTAARIAAFQELRARLQRRDMAERPVFVMEPAGLSPRQASTWRQWIAQGDVAVHFNYPFARQFAPVRTIERVAVSVRRAVQLNDACKPVWFVYQAFAGQAGWTMPEPIQMRSMVYAALIHGATGVMAFGLDSYAMRDGHVVGIAPQPAASYGPTPDYDNSGRPPLEVDAAQLAKSRRLWQAVAKLNGELNALTPVILSPTAAMTVEVEPHGQAVTPMPVRILLKRLPDGSHVMLAVNLDDAPLDVSFRFPADIIAVARRFDEGSEPMRQGRHLQDRFRAFDVRVYDLRFAGAS</sequence>
<dbReference type="OrthoDB" id="9804379at2"/>
<dbReference type="KEGG" id="fer:FNB15_08860"/>
<proteinExistence type="predicted"/>
<reference evidence="1 2" key="1">
    <citation type="submission" date="2019-07" db="EMBL/GenBank/DDBJ databases">
        <title>Genome sequencing for Ferrovibrio sp. K5.</title>
        <authorList>
            <person name="Park S.-J."/>
        </authorList>
    </citation>
    <scope>NUCLEOTIDE SEQUENCE [LARGE SCALE GENOMIC DNA]</scope>
    <source>
        <strain evidence="1 2">K5</strain>
    </source>
</reference>
<dbReference type="EMBL" id="CP041636">
    <property type="protein sequence ID" value="QDO97368.1"/>
    <property type="molecule type" value="Genomic_DNA"/>
</dbReference>
<protein>
    <recommendedName>
        <fullName evidence="3">Glycoside hydrolase family 42 N-terminal domain-containing protein</fullName>
    </recommendedName>
</protein>
<accession>A0A516H0R6</accession>
<evidence type="ECO:0000313" key="2">
    <source>
        <dbReference type="Proteomes" id="UP000317496"/>
    </source>
</evidence>
<dbReference type="AlphaFoldDB" id="A0A516H0R6"/>
<name>A0A516H0R6_9PROT</name>
<dbReference type="RefSeq" id="WP_144068349.1">
    <property type="nucleotide sequence ID" value="NZ_CP041636.1"/>
</dbReference>
<keyword evidence="2" id="KW-1185">Reference proteome</keyword>
<evidence type="ECO:0000313" key="1">
    <source>
        <dbReference type="EMBL" id="QDO97368.1"/>
    </source>
</evidence>
<dbReference type="Proteomes" id="UP000317496">
    <property type="component" value="Chromosome"/>
</dbReference>
<evidence type="ECO:0008006" key="3">
    <source>
        <dbReference type="Google" id="ProtNLM"/>
    </source>
</evidence>
<gene>
    <name evidence="1" type="ORF">FNB15_08860</name>
</gene>
<dbReference type="Gene3D" id="3.20.20.80">
    <property type="entry name" value="Glycosidases"/>
    <property type="match status" value="1"/>
</dbReference>
<organism evidence="1 2">
    <name type="scientific">Ferrovibrio terrae</name>
    <dbReference type="NCBI Taxonomy" id="2594003"/>
    <lineage>
        <taxon>Bacteria</taxon>
        <taxon>Pseudomonadati</taxon>
        <taxon>Pseudomonadota</taxon>
        <taxon>Alphaproteobacteria</taxon>
        <taxon>Rhodospirillales</taxon>
        <taxon>Rhodospirillaceae</taxon>
        <taxon>Ferrovibrio</taxon>
    </lineage>
</organism>
<dbReference type="InterPro" id="IPR017853">
    <property type="entry name" value="GH"/>
</dbReference>